<dbReference type="Gramene" id="ONK79585">
    <property type="protein sequence ID" value="ONK79585"/>
    <property type="gene ID" value="A4U43_C01F7870"/>
</dbReference>
<dbReference type="Proteomes" id="UP000243459">
    <property type="component" value="Chromosome 1"/>
</dbReference>
<evidence type="ECO:0000256" key="1">
    <source>
        <dbReference type="SAM" id="MobiDB-lite"/>
    </source>
</evidence>
<evidence type="ECO:0000313" key="2">
    <source>
        <dbReference type="EMBL" id="ONK79585.1"/>
    </source>
</evidence>
<feature type="region of interest" description="Disordered" evidence="1">
    <location>
        <begin position="102"/>
        <end position="130"/>
    </location>
</feature>
<reference evidence="3" key="1">
    <citation type="journal article" date="2017" name="Nat. Commun.">
        <title>The asparagus genome sheds light on the origin and evolution of a young Y chromosome.</title>
        <authorList>
            <person name="Harkess A."/>
            <person name="Zhou J."/>
            <person name="Xu C."/>
            <person name="Bowers J.E."/>
            <person name="Van der Hulst R."/>
            <person name="Ayyampalayam S."/>
            <person name="Mercati F."/>
            <person name="Riccardi P."/>
            <person name="McKain M.R."/>
            <person name="Kakrana A."/>
            <person name="Tang H."/>
            <person name="Ray J."/>
            <person name="Groenendijk J."/>
            <person name="Arikit S."/>
            <person name="Mathioni S.M."/>
            <person name="Nakano M."/>
            <person name="Shan H."/>
            <person name="Telgmann-Rauber A."/>
            <person name="Kanno A."/>
            <person name="Yue Z."/>
            <person name="Chen H."/>
            <person name="Li W."/>
            <person name="Chen Y."/>
            <person name="Xu X."/>
            <person name="Zhang Y."/>
            <person name="Luo S."/>
            <person name="Chen H."/>
            <person name="Gao J."/>
            <person name="Mao Z."/>
            <person name="Pires J.C."/>
            <person name="Luo M."/>
            <person name="Kudrna D."/>
            <person name="Wing R.A."/>
            <person name="Meyers B.C."/>
            <person name="Yi K."/>
            <person name="Kong H."/>
            <person name="Lavrijsen P."/>
            <person name="Sunseri F."/>
            <person name="Falavigna A."/>
            <person name="Ye Y."/>
            <person name="Leebens-Mack J.H."/>
            <person name="Chen G."/>
        </authorList>
    </citation>
    <scope>NUCLEOTIDE SEQUENCE [LARGE SCALE GENOMIC DNA]</scope>
    <source>
        <strain evidence="3">cv. DH0086</strain>
    </source>
</reference>
<dbReference type="PANTHER" id="PTHR15002:SF0">
    <property type="entry name" value="RIBOSOMAL BIOGENESIS PROTEIN LAS1L"/>
    <property type="match status" value="1"/>
</dbReference>
<dbReference type="EMBL" id="CM007381">
    <property type="protein sequence ID" value="ONK79585.1"/>
    <property type="molecule type" value="Genomic_DNA"/>
</dbReference>
<dbReference type="GO" id="GO:0000470">
    <property type="term" value="P:maturation of LSU-rRNA"/>
    <property type="evidence" value="ECO:0007669"/>
    <property type="project" value="TreeGrafter"/>
</dbReference>
<dbReference type="GO" id="GO:0030687">
    <property type="term" value="C:preribosome, large subunit precursor"/>
    <property type="evidence" value="ECO:0007669"/>
    <property type="project" value="TreeGrafter"/>
</dbReference>
<dbReference type="GO" id="GO:0004519">
    <property type="term" value="F:endonuclease activity"/>
    <property type="evidence" value="ECO:0007669"/>
    <property type="project" value="InterPro"/>
</dbReference>
<feature type="region of interest" description="Disordered" evidence="1">
    <location>
        <begin position="1"/>
        <end position="21"/>
    </location>
</feature>
<dbReference type="GO" id="GO:0090730">
    <property type="term" value="C:Las1 complex"/>
    <property type="evidence" value="ECO:0007669"/>
    <property type="project" value="InterPro"/>
</dbReference>
<dbReference type="Pfam" id="PF04031">
    <property type="entry name" value="Las1"/>
    <property type="match status" value="1"/>
</dbReference>
<dbReference type="InterPro" id="IPR007174">
    <property type="entry name" value="Las1"/>
</dbReference>
<proteinExistence type="predicted"/>
<name>A0A5P1FMQ3_ASPOF</name>
<dbReference type="AlphaFoldDB" id="A0A5P1FMQ3"/>
<sequence>MAGATGVRSAASGLRRRPANAADAAAVRSRGASWLTGDAVARGRWAARGRAAASEGARGAAEELAAPPARVRAAGGQLAARVRAAGEMWRVTGAGYVAGDASGAEGGAGEATGRTGYRERHGGGGRLVAPPSVRRHLGMAGVRRAPCASITLAEPVTSKSYTRPLRSSSFSSYIAATILTRVRVFDFSASMEILGSEGELSSGYKLVPWSSWDQWHFVRESLFSSSPDSVAKALQRISAWRSRGCLPVPIDVTAAIVEIQQKDPFFREGISSDALNSEELLAMLYSMAIMRLVNCFVEPAHKKTGRSISELADVVGIPRMLVDIRHESSHRNLPSLRLVRMASTKALDWLKSNYWEPQRSVIPDVRKEVRLRLHEMSFYLKNKHAERSSSSQGKPKRCKRSGVLMRCNKLSSQLVGKLQASNSDVSDKRLSKITKRITRLYSSYPSEVVAVLLEYFHLQVPDFSKGTNMECSDDLNVDDSGPHLETVFGLKTIITKLSSKTPGLILSLLKTLLEMIEAKESTQSEKDGCCFLSSKHQSEIADTNRLCSLVHWLLMRLKSLKDSGRIGIIGKSLETSTDKHASPNVSLTKLLHKVLSQSIVDDNHLSSSVLLLAQMIGNTSLTLKLKKLPLMATQHQDFEDESPFESSLKKLPLMATQHQDFEDESPFESSEKMLLREEACVKQAKEKLELFKSQLRNRNATNSTKSNASDRMWSVAKSWTPCPIGMVPCSFSSTAVLPVVDEVDDTLDPEDIETDTGNFVNGRVSPKRVSGEAAVDSGSGSKRQRMTREEQELDFAEISSPMKDRLLINGIWTKVSEEELLDIESNIRIFVN</sequence>
<protein>
    <recommendedName>
        <fullName evidence="4">Ribosomal biogenesis protein LAS1L</fullName>
    </recommendedName>
</protein>
<accession>A0A5P1FMQ3</accession>
<organism evidence="2 3">
    <name type="scientific">Asparagus officinalis</name>
    <name type="common">Garden asparagus</name>
    <dbReference type="NCBI Taxonomy" id="4686"/>
    <lineage>
        <taxon>Eukaryota</taxon>
        <taxon>Viridiplantae</taxon>
        <taxon>Streptophyta</taxon>
        <taxon>Embryophyta</taxon>
        <taxon>Tracheophyta</taxon>
        <taxon>Spermatophyta</taxon>
        <taxon>Magnoliopsida</taxon>
        <taxon>Liliopsida</taxon>
        <taxon>Asparagales</taxon>
        <taxon>Asparagaceae</taxon>
        <taxon>Asparagoideae</taxon>
        <taxon>Asparagus</taxon>
    </lineage>
</organism>
<gene>
    <name evidence="2" type="ORF">A4U43_C01F7870</name>
</gene>
<dbReference type="OMA" id="CIYWDSQ"/>
<evidence type="ECO:0008006" key="4">
    <source>
        <dbReference type="Google" id="ProtNLM"/>
    </source>
</evidence>
<dbReference type="GO" id="GO:0000460">
    <property type="term" value="P:maturation of 5.8S rRNA"/>
    <property type="evidence" value="ECO:0007669"/>
    <property type="project" value="TreeGrafter"/>
</dbReference>
<dbReference type="PANTHER" id="PTHR15002">
    <property type="entry name" value="RIBOSOMAL BIOGENESIS PROTEIN LAS1L"/>
    <property type="match status" value="1"/>
</dbReference>
<keyword evidence="3" id="KW-1185">Reference proteome</keyword>
<evidence type="ECO:0000313" key="3">
    <source>
        <dbReference type="Proteomes" id="UP000243459"/>
    </source>
</evidence>
<feature type="region of interest" description="Disordered" evidence="1">
    <location>
        <begin position="768"/>
        <end position="788"/>
    </location>
</feature>